<keyword evidence="6 7" id="KW-0961">Cell wall biogenesis/degradation</keyword>
<dbReference type="Pfam" id="PF01471">
    <property type="entry name" value="PG_binding_1"/>
    <property type="match status" value="1"/>
</dbReference>
<dbReference type="InParanoid" id="A0A1B4XJF2"/>
<dbReference type="CDD" id="cd16913">
    <property type="entry name" value="YkuD_like"/>
    <property type="match status" value="1"/>
</dbReference>
<evidence type="ECO:0000256" key="4">
    <source>
        <dbReference type="ARBA" id="ARBA00022960"/>
    </source>
</evidence>
<dbReference type="PANTHER" id="PTHR41533:SF2">
    <property type="entry name" value="BLR7131 PROTEIN"/>
    <property type="match status" value="1"/>
</dbReference>
<evidence type="ECO:0000256" key="3">
    <source>
        <dbReference type="ARBA" id="ARBA00022679"/>
    </source>
</evidence>
<feature type="active site" description="Proton donor/acceptor" evidence="7">
    <location>
        <position position="431"/>
    </location>
</feature>
<evidence type="ECO:0000259" key="8">
    <source>
        <dbReference type="PROSITE" id="PS52029"/>
    </source>
</evidence>
<dbReference type="Gene3D" id="1.10.101.10">
    <property type="entry name" value="PGBD-like superfamily/PGBD"/>
    <property type="match status" value="1"/>
</dbReference>
<dbReference type="FunCoup" id="A0A1B4XJF2">
    <property type="interactions" value="61"/>
</dbReference>
<dbReference type="SUPFAM" id="SSF141523">
    <property type="entry name" value="L,D-transpeptidase catalytic domain-like"/>
    <property type="match status" value="1"/>
</dbReference>
<dbReference type="GO" id="GO:0008360">
    <property type="term" value="P:regulation of cell shape"/>
    <property type="evidence" value="ECO:0007669"/>
    <property type="project" value="UniProtKB-UniRule"/>
</dbReference>
<feature type="active site" description="Nucleophile" evidence="7">
    <location>
        <position position="450"/>
    </location>
</feature>
<dbReference type="GO" id="GO:0071555">
    <property type="term" value="P:cell wall organization"/>
    <property type="evidence" value="ECO:0007669"/>
    <property type="project" value="UniProtKB-UniRule"/>
</dbReference>
<dbReference type="GO" id="GO:0009252">
    <property type="term" value="P:peptidoglycan biosynthetic process"/>
    <property type="evidence" value="ECO:0007669"/>
    <property type="project" value="UniProtKB-UniPathway"/>
</dbReference>
<keyword evidence="3" id="KW-0808">Transferase</keyword>
<dbReference type="AlphaFoldDB" id="A0A1B4XJF2"/>
<dbReference type="InterPro" id="IPR005490">
    <property type="entry name" value="LD_TPept_cat_dom"/>
</dbReference>
<feature type="domain" description="L,D-TPase catalytic" evidence="8">
    <location>
        <begin position="294"/>
        <end position="482"/>
    </location>
</feature>
<accession>A0A1B4XJF2</accession>
<dbReference type="InterPro" id="IPR002477">
    <property type="entry name" value="Peptidoglycan-bd-like"/>
</dbReference>
<keyword evidence="10" id="KW-1185">Reference proteome</keyword>
<comment type="pathway">
    <text evidence="1 7">Cell wall biogenesis; peptidoglycan biosynthesis.</text>
</comment>
<dbReference type="PROSITE" id="PS52029">
    <property type="entry name" value="LD_TPASE"/>
    <property type="match status" value="1"/>
</dbReference>
<dbReference type="InterPro" id="IPR036365">
    <property type="entry name" value="PGBD-like_sf"/>
</dbReference>
<proteinExistence type="inferred from homology"/>
<evidence type="ECO:0000256" key="7">
    <source>
        <dbReference type="PROSITE-ProRule" id="PRU01373"/>
    </source>
</evidence>
<dbReference type="KEGG" id="slim:SCL_2655"/>
<evidence type="ECO:0000313" key="10">
    <source>
        <dbReference type="Proteomes" id="UP000243180"/>
    </source>
</evidence>
<dbReference type="InterPro" id="IPR052905">
    <property type="entry name" value="LD-transpeptidase_YkuD-like"/>
</dbReference>
<gene>
    <name evidence="9" type="ORF">SCL_2655</name>
</gene>
<evidence type="ECO:0000256" key="5">
    <source>
        <dbReference type="ARBA" id="ARBA00022984"/>
    </source>
</evidence>
<evidence type="ECO:0000256" key="6">
    <source>
        <dbReference type="ARBA" id="ARBA00023316"/>
    </source>
</evidence>
<protein>
    <submittedName>
        <fullName evidence="9">Peptidase</fullName>
    </submittedName>
</protein>
<organism evidence="9 10">
    <name type="scientific">Sulfuricaulis limicola</name>
    <dbReference type="NCBI Taxonomy" id="1620215"/>
    <lineage>
        <taxon>Bacteria</taxon>
        <taxon>Pseudomonadati</taxon>
        <taxon>Pseudomonadota</taxon>
        <taxon>Gammaproteobacteria</taxon>
        <taxon>Acidiferrobacterales</taxon>
        <taxon>Acidiferrobacteraceae</taxon>
        <taxon>Sulfuricaulis</taxon>
    </lineage>
</organism>
<evidence type="ECO:0000256" key="2">
    <source>
        <dbReference type="ARBA" id="ARBA00005992"/>
    </source>
</evidence>
<dbReference type="Gene3D" id="2.40.440.10">
    <property type="entry name" value="L,D-transpeptidase catalytic domain-like"/>
    <property type="match status" value="1"/>
</dbReference>
<reference evidence="9 10" key="1">
    <citation type="submission" date="2015-05" db="EMBL/GenBank/DDBJ databases">
        <title>Complete genome sequence of a sulfur-oxidizing gammaproteobacterium strain HA5.</title>
        <authorList>
            <person name="Miura A."/>
            <person name="Kojima H."/>
            <person name="Fukui M."/>
        </authorList>
    </citation>
    <scope>NUCLEOTIDE SEQUENCE [LARGE SCALE GENOMIC DNA]</scope>
    <source>
        <strain evidence="9 10">HA5</strain>
    </source>
</reference>
<dbReference type="EMBL" id="AP014879">
    <property type="protein sequence ID" value="BAV34932.1"/>
    <property type="molecule type" value="Genomic_DNA"/>
</dbReference>
<dbReference type="UniPathway" id="UPA00219"/>
<dbReference type="SUPFAM" id="SSF47090">
    <property type="entry name" value="PGBD-like"/>
    <property type="match status" value="1"/>
</dbReference>
<evidence type="ECO:0000256" key="1">
    <source>
        <dbReference type="ARBA" id="ARBA00004752"/>
    </source>
</evidence>
<keyword evidence="4 7" id="KW-0133">Cell shape</keyword>
<dbReference type="Proteomes" id="UP000243180">
    <property type="component" value="Chromosome"/>
</dbReference>
<dbReference type="InterPro" id="IPR038063">
    <property type="entry name" value="Transpep_catalytic_dom"/>
</dbReference>
<dbReference type="GO" id="GO:0004180">
    <property type="term" value="F:carboxypeptidase activity"/>
    <property type="evidence" value="ECO:0007669"/>
    <property type="project" value="UniProtKB-ARBA"/>
</dbReference>
<dbReference type="InterPro" id="IPR045380">
    <property type="entry name" value="LD_TPept_scaffold_dom"/>
</dbReference>
<dbReference type="Pfam" id="PF20142">
    <property type="entry name" value="Scaffold"/>
    <property type="match status" value="1"/>
</dbReference>
<name>A0A1B4XJF2_9GAMM</name>
<dbReference type="PANTHER" id="PTHR41533">
    <property type="entry name" value="L,D-TRANSPEPTIDASE HI_1667-RELATED"/>
    <property type="match status" value="1"/>
</dbReference>
<evidence type="ECO:0000313" key="9">
    <source>
        <dbReference type="EMBL" id="BAV34932.1"/>
    </source>
</evidence>
<dbReference type="Pfam" id="PF03734">
    <property type="entry name" value="YkuD"/>
    <property type="match status" value="1"/>
</dbReference>
<keyword evidence="5 7" id="KW-0573">Peptidoglycan synthesis</keyword>
<sequence>MFATLGAARAEPAPDAALAEALRASLAAPVVSCSESRLDPRRLAPFYQPDSPRPHWVSYRGPGARARLLRALLRTAGQHGLEPARYRIDDIEAHWRDRSPAGQACLELYLTSAFERYSLDLRTGRVGPHEADPSWYLPVADFDPAAALAAVGNDGDFAALIDSLAPSHPAYERLREALARYESIAHAGGWPALSPGPEFGPGKAPAAPEQIALLRERLRAEGDLSGFSFGNHEAYDAPLEAAVKRFQQRHGLQADGVVGARTRAALNVPVAARIAQLRRTLERWRWMPRDFGEHYILVNSAGFELAVVERGRTVLGMRVIVGMPEQPTPSFAASLQTLAINPYWNVPERIAREVLLPKQQRDPLFFTTRGIRVFDASNGNGYSEEIEPGQLDWISMDAESFDYRLRQEPGPKNSLGRLSFMLPNPFGVFLHDTPDKALFERDTRTFSESCVRLEQAMALAQHALRRLDGWDEERLRNEIDTQNQQTLRLPEPIPVYVLYLTSWVDDDGLVHFREDVYQRERILAGYYPAK</sequence>
<dbReference type="InterPro" id="IPR036366">
    <property type="entry name" value="PGBDSf"/>
</dbReference>
<dbReference type="GO" id="GO:0016740">
    <property type="term" value="F:transferase activity"/>
    <property type="evidence" value="ECO:0007669"/>
    <property type="project" value="UniProtKB-KW"/>
</dbReference>
<comment type="similarity">
    <text evidence="2">Belongs to the YkuD family.</text>
</comment>